<comment type="subcellular location">
    <subcellularLocation>
        <location evidence="4">Cell membrane</location>
    </subcellularLocation>
    <subcellularLocation>
        <location evidence="1">Membrane</location>
        <topology evidence="1">Multi-pass membrane protein</topology>
    </subcellularLocation>
</comment>
<evidence type="ECO:0000313" key="7">
    <source>
        <dbReference type="Proteomes" id="UP000036410"/>
    </source>
</evidence>
<dbReference type="PIRSF" id="PIRSF005690">
    <property type="entry name" value="GerBA"/>
    <property type="match status" value="1"/>
</dbReference>
<comment type="similarity">
    <text evidence="2 4">Belongs to the GerABKA family.</text>
</comment>
<feature type="transmembrane region" description="Helical" evidence="5">
    <location>
        <begin position="342"/>
        <end position="360"/>
    </location>
</feature>
<evidence type="ECO:0000256" key="1">
    <source>
        <dbReference type="ARBA" id="ARBA00004141"/>
    </source>
</evidence>
<sequence>MALLIKRRPKRKKSPISLEEKEPKIEIELGTNIEETLNVLEERLDYTSDIGKRWLKFNYERALLVYFVPLMDSVKLNEHVIKPLLIEKEGKISEIIQAASITPTKDLNEMISLMSRGASVLLIENDPFVYAIDSTKTATREVNQALNEKVIRGSQESFVESLDKNLNMMRQKFLDGSLIVRYIEVGSISRTRVAVLYLKNIANAEICNMIIDRIKQIEVDGVDSGSIIEEALEDSPLSPFPQLLNTERPDRVMGNLLEGRMAVLTNGNSSALIAPVNFFTFYQSPEDYNTRALYGSFFRLLRVFSFFVAMSLPAIYIATISFHYELIPLDLVFTVKGSLENVPFPPIVEAFIMVLILELLKEASLRLPSSIAQTIGVVGGLVIGTAIVEASLVSNMMIIVIALTAVSSFVVPSNEMSTTLRILSFPMMIGAAVFGYLGIVFVLVLIVMHLVILESITMPYLIPFAPFRFSGLKDVFVRMHQLYLNERPANAKPQKRKRQKAIRNWDSNE</sequence>
<evidence type="ECO:0000256" key="5">
    <source>
        <dbReference type="SAM" id="Phobius"/>
    </source>
</evidence>
<evidence type="ECO:0000256" key="2">
    <source>
        <dbReference type="ARBA" id="ARBA00005278"/>
    </source>
</evidence>
<dbReference type="AlphaFoldDB" id="A0A806U0K3"/>
<evidence type="ECO:0000256" key="3">
    <source>
        <dbReference type="ARBA" id="ARBA00023136"/>
    </source>
</evidence>
<dbReference type="Proteomes" id="UP000036410">
    <property type="component" value="Chromosome"/>
</dbReference>
<keyword evidence="3 4" id="KW-0472">Membrane</keyword>
<accession>A0A806U0K3</accession>
<gene>
    <name evidence="6" type="primary">gerBA_1</name>
    <name evidence="6" type="ORF">AS52_00441</name>
</gene>
<dbReference type="EMBL" id="CP010586">
    <property type="protein sequence ID" value="AKP75433.1"/>
    <property type="molecule type" value="Genomic_DNA"/>
</dbReference>
<evidence type="ECO:0000256" key="4">
    <source>
        <dbReference type="PIRNR" id="PIRNR005690"/>
    </source>
</evidence>
<feature type="transmembrane region" description="Helical" evidence="5">
    <location>
        <begin position="423"/>
        <end position="452"/>
    </location>
</feature>
<dbReference type="PANTHER" id="PTHR22550">
    <property type="entry name" value="SPORE GERMINATION PROTEIN"/>
    <property type="match status" value="1"/>
</dbReference>
<protein>
    <submittedName>
        <fullName evidence="6">Spore germination protein B1</fullName>
    </submittedName>
</protein>
<dbReference type="GO" id="GO:0005886">
    <property type="term" value="C:plasma membrane"/>
    <property type="evidence" value="ECO:0007669"/>
    <property type="project" value="UniProtKB-SubCell"/>
</dbReference>
<reference evidence="6 7" key="1">
    <citation type="submission" date="2015-01" db="EMBL/GenBank/DDBJ databases">
        <title>Genome sequence of bacillus megaterium Q3.</title>
        <authorList>
            <person name="Wang Y."/>
            <person name="Luo K."/>
            <person name="Bai L."/>
            <person name="Luo F."/>
        </authorList>
    </citation>
    <scope>NUCLEOTIDE SEQUENCE [LARGE SCALE GENOMIC DNA]</scope>
    <source>
        <strain evidence="6 7">Q3</strain>
    </source>
</reference>
<feature type="transmembrane region" description="Helical" evidence="5">
    <location>
        <begin position="300"/>
        <end position="322"/>
    </location>
</feature>
<dbReference type="InterPro" id="IPR050768">
    <property type="entry name" value="UPF0353/GerABKA_families"/>
</dbReference>
<keyword evidence="5" id="KW-1133">Transmembrane helix</keyword>
<feature type="transmembrane region" description="Helical" evidence="5">
    <location>
        <begin position="367"/>
        <end position="387"/>
    </location>
</feature>
<dbReference type="RefSeq" id="WP_049162794.1">
    <property type="nucleotide sequence ID" value="NZ_CP010586.1"/>
</dbReference>
<proteinExistence type="inferred from homology"/>
<dbReference type="GO" id="GO:0009847">
    <property type="term" value="P:spore germination"/>
    <property type="evidence" value="ECO:0007669"/>
    <property type="project" value="UniProtKB-UniRule"/>
</dbReference>
<feature type="transmembrane region" description="Helical" evidence="5">
    <location>
        <begin position="393"/>
        <end position="411"/>
    </location>
</feature>
<evidence type="ECO:0000313" key="6">
    <source>
        <dbReference type="EMBL" id="AKP75433.1"/>
    </source>
</evidence>
<dbReference type="Pfam" id="PF03323">
    <property type="entry name" value="GerA"/>
    <property type="match status" value="1"/>
</dbReference>
<dbReference type="InterPro" id="IPR004995">
    <property type="entry name" value="Spore_Ger"/>
</dbReference>
<name>A0A806U0K3_PRIMG</name>
<keyword evidence="5" id="KW-0812">Transmembrane</keyword>
<dbReference type="PANTHER" id="PTHR22550:SF5">
    <property type="entry name" value="LEUCINE ZIPPER PROTEIN 4"/>
    <property type="match status" value="1"/>
</dbReference>
<organism evidence="6 7">
    <name type="scientific">Priestia megaterium Q3</name>
    <dbReference type="NCBI Taxonomy" id="1452722"/>
    <lineage>
        <taxon>Bacteria</taxon>
        <taxon>Bacillati</taxon>
        <taxon>Bacillota</taxon>
        <taxon>Bacilli</taxon>
        <taxon>Bacillales</taxon>
        <taxon>Bacillaceae</taxon>
        <taxon>Priestia</taxon>
    </lineage>
</organism>